<reference evidence="1 2" key="1">
    <citation type="journal article" date="2017" name="Gigascience">
        <title>Genome sequence of the small brown planthopper, Laodelphax striatellus.</title>
        <authorList>
            <person name="Zhu J."/>
            <person name="Jiang F."/>
            <person name="Wang X."/>
            <person name="Yang P."/>
            <person name="Bao Y."/>
            <person name="Zhao W."/>
            <person name="Wang W."/>
            <person name="Lu H."/>
            <person name="Wang Q."/>
            <person name="Cui N."/>
            <person name="Li J."/>
            <person name="Chen X."/>
            <person name="Luo L."/>
            <person name="Yu J."/>
            <person name="Kang L."/>
            <person name="Cui F."/>
        </authorList>
    </citation>
    <scope>NUCLEOTIDE SEQUENCE [LARGE SCALE GENOMIC DNA]</scope>
    <source>
        <strain evidence="1">Lst14</strain>
    </source>
</reference>
<comment type="caution">
    <text evidence="1">The sequence shown here is derived from an EMBL/GenBank/DDBJ whole genome shotgun (WGS) entry which is preliminary data.</text>
</comment>
<dbReference type="AlphaFoldDB" id="A0A482WVS5"/>
<keyword evidence="2" id="KW-1185">Reference proteome</keyword>
<sequence>MSRRKQARPFRVLESEDGPEATAAAAADAAAAATTSTAVTTAAVNTVISNSILLDGLRLCRYSNDILRKIAMKRFLNRKSPPRQIYLDHCLLFEGESNS</sequence>
<evidence type="ECO:0000313" key="2">
    <source>
        <dbReference type="Proteomes" id="UP000291343"/>
    </source>
</evidence>
<organism evidence="1 2">
    <name type="scientific">Laodelphax striatellus</name>
    <name type="common">Small brown planthopper</name>
    <name type="synonym">Delphax striatella</name>
    <dbReference type="NCBI Taxonomy" id="195883"/>
    <lineage>
        <taxon>Eukaryota</taxon>
        <taxon>Metazoa</taxon>
        <taxon>Ecdysozoa</taxon>
        <taxon>Arthropoda</taxon>
        <taxon>Hexapoda</taxon>
        <taxon>Insecta</taxon>
        <taxon>Pterygota</taxon>
        <taxon>Neoptera</taxon>
        <taxon>Paraneoptera</taxon>
        <taxon>Hemiptera</taxon>
        <taxon>Auchenorrhyncha</taxon>
        <taxon>Fulgoroidea</taxon>
        <taxon>Delphacidae</taxon>
        <taxon>Criomorphinae</taxon>
        <taxon>Laodelphax</taxon>
    </lineage>
</organism>
<proteinExistence type="predicted"/>
<dbReference type="EMBL" id="QKKF02025284">
    <property type="protein sequence ID" value="RZF37150.1"/>
    <property type="molecule type" value="Genomic_DNA"/>
</dbReference>
<evidence type="ECO:0000313" key="1">
    <source>
        <dbReference type="EMBL" id="RZF37150.1"/>
    </source>
</evidence>
<name>A0A482WVS5_LAOST</name>
<dbReference type="InParanoid" id="A0A482WVS5"/>
<protein>
    <submittedName>
        <fullName evidence="1">Uncharacterized protein</fullName>
    </submittedName>
</protein>
<dbReference type="Proteomes" id="UP000291343">
    <property type="component" value="Unassembled WGS sequence"/>
</dbReference>
<gene>
    <name evidence="1" type="ORF">LSTR_LSTR015340</name>
</gene>
<accession>A0A482WVS5</accession>